<reference evidence="1 2" key="1">
    <citation type="journal article" date="2023" name="Life. Sci Alliance">
        <title>Evolutionary insights into 3D genome organization and epigenetic landscape of Vigna mungo.</title>
        <authorList>
            <person name="Junaid A."/>
            <person name="Singh B."/>
            <person name="Bhatia S."/>
        </authorList>
    </citation>
    <scope>NUCLEOTIDE SEQUENCE [LARGE SCALE GENOMIC DNA]</scope>
    <source>
        <strain evidence="1">Urdbean</strain>
    </source>
</reference>
<proteinExistence type="predicted"/>
<sequence length="107" mass="12252">MTQRHLFVPCNSKKPKHRSCASSIQDRLLSQFTPITFAFVPNLHSSHNHPRATIPSQLLQNIPSPPFSHTQIYQSIPHKIKFKSVKNNQQDLCPHQGGIRYRETVVS</sequence>
<organism evidence="1 2">
    <name type="scientific">Vigna mungo</name>
    <name type="common">Black gram</name>
    <name type="synonym">Phaseolus mungo</name>
    <dbReference type="NCBI Taxonomy" id="3915"/>
    <lineage>
        <taxon>Eukaryota</taxon>
        <taxon>Viridiplantae</taxon>
        <taxon>Streptophyta</taxon>
        <taxon>Embryophyta</taxon>
        <taxon>Tracheophyta</taxon>
        <taxon>Spermatophyta</taxon>
        <taxon>Magnoliopsida</taxon>
        <taxon>eudicotyledons</taxon>
        <taxon>Gunneridae</taxon>
        <taxon>Pentapetalae</taxon>
        <taxon>rosids</taxon>
        <taxon>fabids</taxon>
        <taxon>Fabales</taxon>
        <taxon>Fabaceae</taxon>
        <taxon>Papilionoideae</taxon>
        <taxon>50 kb inversion clade</taxon>
        <taxon>NPAAA clade</taxon>
        <taxon>indigoferoid/millettioid clade</taxon>
        <taxon>Phaseoleae</taxon>
        <taxon>Vigna</taxon>
    </lineage>
</organism>
<keyword evidence="2" id="KW-1185">Reference proteome</keyword>
<protein>
    <submittedName>
        <fullName evidence="1">Uncharacterized protein</fullName>
    </submittedName>
</protein>
<evidence type="ECO:0000313" key="2">
    <source>
        <dbReference type="Proteomes" id="UP001374535"/>
    </source>
</evidence>
<evidence type="ECO:0000313" key="1">
    <source>
        <dbReference type="EMBL" id="WVZ09244.1"/>
    </source>
</evidence>
<name>A0AAQ3RYK7_VIGMU</name>
<accession>A0AAQ3RYK7</accession>
<dbReference type="EMBL" id="CP144696">
    <property type="protein sequence ID" value="WVZ09244.1"/>
    <property type="molecule type" value="Genomic_DNA"/>
</dbReference>
<dbReference type="Proteomes" id="UP001374535">
    <property type="component" value="Chromosome 5"/>
</dbReference>
<gene>
    <name evidence="1" type="ORF">V8G54_013774</name>
</gene>
<dbReference type="AlphaFoldDB" id="A0AAQ3RYK7"/>